<proteinExistence type="predicted"/>
<name>A0ABD0Q7K9_CIRMR</name>
<dbReference type="AlphaFoldDB" id="A0ABD0Q7K9"/>
<keyword evidence="2" id="KW-1185">Reference proteome</keyword>
<feature type="non-terminal residue" evidence="1">
    <location>
        <position position="1"/>
    </location>
</feature>
<dbReference type="PANTHER" id="PTHR35617:SF3">
    <property type="entry name" value="CORE-BINDING (CB) DOMAIN-CONTAINING PROTEIN"/>
    <property type="match status" value="1"/>
</dbReference>
<evidence type="ECO:0000313" key="2">
    <source>
        <dbReference type="Proteomes" id="UP001529510"/>
    </source>
</evidence>
<dbReference type="EMBL" id="JAMKFB020000011">
    <property type="protein sequence ID" value="KAL0181821.1"/>
    <property type="molecule type" value="Genomic_DNA"/>
</dbReference>
<dbReference type="Proteomes" id="UP001529510">
    <property type="component" value="Unassembled WGS sequence"/>
</dbReference>
<dbReference type="PANTHER" id="PTHR35617">
    <property type="entry name" value="PHAGE_INTEGRASE DOMAIN-CONTAINING PROTEIN"/>
    <property type="match status" value="1"/>
</dbReference>
<evidence type="ECO:0000313" key="1">
    <source>
        <dbReference type="EMBL" id="KAL0181821.1"/>
    </source>
</evidence>
<gene>
    <name evidence="1" type="ORF">M9458_024227</name>
</gene>
<protein>
    <submittedName>
        <fullName evidence="1">Uncharacterized protein</fullName>
    </submittedName>
</protein>
<feature type="non-terminal residue" evidence="1">
    <location>
        <position position="164"/>
    </location>
</feature>
<organism evidence="1 2">
    <name type="scientific">Cirrhinus mrigala</name>
    <name type="common">Mrigala</name>
    <dbReference type="NCBI Taxonomy" id="683832"/>
    <lineage>
        <taxon>Eukaryota</taxon>
        <taxon>Metazoa</taxon>
        <taxon>Chordata</taxon>
        <taxon>Craniata</taxon>
        <taxon>Vertebrata</taxon>
        <taxon>Euteleostomi</taxon>
        <taxon>Actinopterygii</taxon>
        <taxon>Neopterygii</taxon>
        <taxon>Teleostei</taxon>
        <taxon>Ostariophysi</taxon>
        <taxon>Cypriniformes</taxon>
        <taxon>Cyprinidae</taxon>
        <taxon>Labeoninae</taxon>
        <taxon>Labeonini</taxon>
        <taxon>Cirrhinus</taxon>
    </lineage>
</organism>
<sequence>PLQARFAAGLTHSTMKVYVAAIAAFHSPLGGQSVGKHPLVTRFHHSALRLRPPVRSRVPTWDLAVVLEALPSSPSKRVCDLQVPSVATSQLDFAPGMAKAFLYPRPGYIPKVPSTVPRPIVLQAFCPPPFWDQEQQRLNLVKSPQLFVCYGPHNRGLAASKQTI</sequence>
<accession>A0ABD0Q7K9</accession>
<comment type="caution">
    <text evidence="1">The sequence shown here is derived from an EMBL/GenBank/DDBJ whole genome shotgun (WGS) entry which is preliminary data.</text>
</comment>
<reference evidence="1 2" key="1">
    <citation type="submission" date="2024-05" db="EMBL/GenBank/DDBJ databases">
        <title>Genome sequencing and assembly of Indian major carp, Cirrhinus mrigala (Hamilton, 1822).</title>
        <authorList>
            <person name="Mohindra V."/>
            <person name="Chowdhury L.M."/>
            <person name="Lal K."/>
            <person name="Jena J.K."/>
        </authorList>
    </citation>
    <scope>NUCLEOTIDE SEQUENCE [LARGE SCALE GENOMIC DNA]</scope>
    <source>
        <strain evidence="1">CM1030</strain>
        <tissue evidence="1">Blood</tissue>
    </source>
</reference>